<dbReference type="Pfam" id="PF13007">
    <property type="entry name" value="LZ_Tnp_IS66"/>
    <property type="match status" value="1"/>
</dbReference>
<feature type="region of interest" description="Disordered" evidence="2">
    <location>
        <begin position="86"/>
        <end position="117"/>
    </location>
</feature>
<gene>
    <name evidence="6" type="ORF">Ccl03g_03750</name>
</gene>
<sequence length="663" mass="77102">MDPLFTEEQLNKMSREDIISLMKTMREHYQKQETKIQILEEKTKELEFLNAMLSDRLTLAQRKQFGPSSEKYADGYTQLNLFNEAEQEADPDAPEPEMEEIHPSSYKRKKRSGKKEEDLSAFETTEVIEYKLTGADRNCPDCNTKYKVVTKETVKRLKFVPARFEVAEEVTYVYSCPKCGAMKRPEKAPSLLKGSVATPSLVAGIMNAKYVGGMPLARQEREFARYDLNLSTKTMANWIIQCADRYLQPLYELMKEEFLRSRYAHGDETRVQVIDEPEQKGSTQNWMWVYLTDEYSGSPRMVLFQYERTRAGYHPVEFLGDQFQGYFTCDGYQAYHSLPERIAVTGCMAHARRRFDESVTVLKKDFTKEQLKETTAYQAMARIGMFYKIEEMIRDKSPEERYEERQKQAKPLLEAFFEWLHTLEEAVDRSSKIGEAVLYTLNQETYLKRYLEDGHLSIDNLAAERALKNFAIGRRNWLFAKSIRGAQASATVYSITETALLNGLKPYNYLTYVMEKMKDLGAFPAKEEMLELLPWEWVWYSGESLSRWHISQTRFPELRPVRKLPQTLPYVPAICTGDFIRGQTTASLDWVLPISSSARENRALSAPYLNPLSVKRESTDGRERPSTYWRCSPLLRVLLLPLDWASCRLMQVLTTCLAFRRPW</sequence>
<dbReference type="EMBL" id="BJLB01000001">
    <property type="protein sequence ID" value="GEA34662.1"/>
    <property type="molecule type" value="Genomic_DNA"/>
</dbReference>
<dbReference type="InterPro" id="IPR024474">
    <property type="entry name" value="Znf_dom_IS66"/>
</dbReference>
<proteinExistence type="predicted"/>
<protein>
    <submittedName>
        <fullName evidence="6">Transposase</fullName>
    </submittedName>
</protein>
<evidence type="ECO:0000259" key="3">
    <source>
        <dbReference type="Pfam" id="PF03050"/>
    </source>
</evidence>
<evidence type="ECO:0000313" key="7">
    <source>
        <dbReference type="Proteomes" id="UP000315200"/>
    </source>
</evidence>
<dbReference type="Pfam" id="PF13005">
    <property type="entry name" value="zf-IS66"/>
    <property type="match status" value="1"/>
</dbReference>
<feature type="coiled-coil region" evidence="1">
    <location>
        <begin position="22"/>
        <end position="49"/>
    </location>
</feature>
<dbReference type="InterPro" id="IPR052344">
    <property type="entry name" value="Transposase-related"/>
</dbReference>
<comment type="caution">
    <text evidence="6">The sequence shown here is derived from an EMBL/GenBank/DDBJ whole genome shotgun (WGS) entry which is preliminary data.</text>
</comment>
<dbReference type="InterPro" id="IPR004291">
    <property type="entry name" value="Transposase_IS66_central"/>
</dbReference>
<organism evidence="6 7">
    <name type="scientific">Enterocloster clostridioformis</name>
    <dbReference type="NCBI Taxonomy" id="1531"/>
    <lineage>
        <taxon>Bacteria</taxon>
        <taxon>Bacillati</taxon>
        <taxon>Bacillota</taxon>
        <taxon>Clostridia</taxon>
        <taxon>Lachnospirales</taxon>
        <taxon>Lachnospiraceae</taxon>
        <taxon>Enterocloster</taxon>
    </lineage>
</organism>
<keyword evidence="1" id="KW-0175">Coiled coil</keyword>
<dbReference type="Proteomes" id="UP000315200">
    <property type="component" value="Unassembled WGS sequence"/>
</dbReference>
<dbReference type="PANTHER" id="PTHR33678">
    <property type="entry name" value="BLL1576 PROTEIN"/>
    <property type="match status" value="1"/>
</dbReference>
<feature type="domain" description="Transposase TnpC homeodomain" evidence="5">
    <location>
        <begin position="53"/>
        <end position="115"/>
    </location>
</feature>
<feature type="domain" description="Transposase IS66 zinc-finger binding" evidence="4">
    <location>
        <begin position="136"/>
        <end position="180"/>
    </location>
</feature>
<name>A0A829VLD1_9FIRM</name>
<dbReference type="InterPro" id="IPR024463">
    <property type="entry name" value="Transposase_TnpC_homeodom"/>
</dbReference>
<dbReference type="Pfam" id="PF03050">
    <property type="entry name" value="DDE_Tnp_IS66"/>
    <property type="match status" value="1"/>
</dbReference>
<evidence type="ECO:0000313" key="6">
    <source>
        <dbReference type="EMBL" id="GEA34662.1"/>
    </source>
</evidence>
<reference evidence="6 7" key="1">
    <citation type="submission" date="2019-06" db="EMBL/GenBank/DDBJ databases">
        <title>Draft genome sequence of [Clostridium] clostridioforme NBRC 113352.</title>
        <authorList>
            <person name="Miura T."/>
            <person name="Furukawa M."/>
            <person name="Shimamura M."/>
            <person name="Ohyama Y."/>
            <person name="Yamazoe A."/>
            <person name="Kawasaki H."/>
        </authorList>
    </citation>
    <scope>NUCLEOTIDE SEQUENCE [LARGE SCALE GENOMIC DNA]</scope>
    <source>
        <strain evidence="6 7">NBRC 113352</strain>
    </source>
</reference>
<feature type="compositionally biased region" description="Acidic residues" evidence="2">
    <location>
        <begin position="86"/>
        <end position="98"/>
    </location>
</feature>
<evidence type="ECO:0000256" key="1">
    <source>
        <dbReference type="SAM" id="Coils"/>
    </source>
</evidence>
<evidence type="ECO:0000259" key="5">
    <source>
        <dbReference type="Pfam" id="PF13007"/>
    </source>
</evidence>
<evidence type="ECO:0000256" key="2">
    <source>
        <dbReference type="SAM" id="MobiDB-lite"/>
    </source>
</evidence>
<evidence type="ECO:0000259" key="4">
    <source>
        <dbReference type="Pfam" id="PF13005"/>
    </source>
</evidence>
<dbReference type="AlphaFoldDB" id="A0A829VLD1"/>
<accession>A0A829VLD1</accession>
<feature type="domain" description="Transposase IS66 central" evidence="3">
    <location>
        <begin position="195"/>
        <end position="488"/>
    </location>
</feature>
<dbReference type="NCBIfam" id="NF033517">
    <property type="entry name" value="transpos_IS66"/>
    <property type="match status" value="1"/>
</dbReference>